<dbReference type="SUPFAM" id="SSF53822">
    <property type="entry name" value="Periplasmic binding protein-like I"/>
    <property type="match status" value="1"/>
</dbReference>
<dbReference type="EMBL" id="QRDY01000002">
    <property type="protein sequence ID" value="RED64766.1"/>
    <property type="molecule type" value="Genomic_DNA"/>
</dbReference>
<comment type="subcellular location">
    <subcellularLocation>
        <location evidence="1">Cell envelope</location>
    </subcellularLocation>
</comment>
<proteinExistence type="predicted"/>
<organism evidence="3 4">
    <name type="scientific">Cohnella lupini</name>
    <dbReference type="NCBI Taxonomy" id="1294267"/>
    <lineage>
        <taxon>Bacteria</taxon>
        <taxon>Bacillati</taxon>
        <taxon>Bacillota</taxon>
        <taxon>Bacilli</taxon>
        <taxon>Bacillales</taxon>
        <taxon>Paenibacillaceae</taxon>
        <taxon>Cohnella</taxon>
    </lineage>
</organism>
<dbReference type="Pfam" id="PF13407">
    <property type="entry name" value="Peripla_BP_4"/>
    <property type="match status" value="1"/>
</dbReference>
<dbReference type="GO" id="GO:0030246">
    <property type="term" value="F:carbohydrate binding"/>
    <property type="evidence" value="ECO:0007669"/>
    <property type="project" value="TreeGrafter"/>
</dbReference>
<accession>A0A3D9IUG6</accession>
<reference evidence="3 4" key="1">
    <citation type="submission" date="2018-07" db="EMBL/GenBank/DDBJ databases">
        <title>Genomic Encyclopedia of Type Strains, Phase III (KMG-III): the genomes of soil and plant-associated and newly described type strains.</title>
        <authorList>
            <person name="Whitman W."/>
        </authorList>
    </citation>
    <scope>NUCLEOTIDE SEQUENCE [LARGE SCALE GENOMIC DNA]</scope>
    <source>
        <strain evidence="3 4">CECT 8236</strain>
    </source>
</reference>
<dbReference type="InterPro" id="IPR028082">
    <property type="entry name" value="Peripla_BP_I"/>
</dbReference>
<evidence type="ECO:0000256" key="1">
    <source>
        <dbReference type="ARBA" id="ARBA00004196"/>
    </source>
</evidence>
<name>A0A3D9IUG6_9BACL</name>
<dbReference type="InterPro" id="IPR050555">
    <property type="entry name" value="Bact_Solute-Bind_Prot2"/>
</dbReference>
<gene>
    <name evidence="3" type="ORF">DFP95_102187</name>
</gene>
<dbReference type="PROSITE" id="PS51257">
    <property type="entry name" value="PROKAR_LIPOPROTEIN"/>
    <property type="match status" value="1"/>
</dbReference>
<protein>
    <submittedName>
        <fullName evidence="3">Monosaccharide ABC transporter substrate-binding protein (CUT2 family)</fullName>
    </submittedName>
</protein>
<evidence type="ECO:0000313" key="3">
    <source>
        <dbReference type="EMBL" id="RED64766.1"/>
    </source>
</evidence>
<evidence type="ECO:0000259" key="2">
    <source>
        <dbReference type="Pfam" id="PF13407"/>
    </source>
</evidence>
<evidence type="ECO:0000313" key="4">
    <source>
        <dbReference type="Proteomes" id="UP000256869"/>
    </source>
</evidence>
<dbReference type="PANTHER" id="PTHR30036">
    <property type="entry name" value="D-XYLOSE-BINDING PERIPLASMIC PROTEIN"/>
    <property type="match status" value="1"/>
</dbReference>
<keyword evidence="4" id="KW-1185">Reference proteome</keyword>
<dbReference type="CDD" id="cd06302">
    <property type="entry name" value="PBP1_LsrB_Quorum_Sensing-like"/>
    <property type="match status" value="1"/>
</dbReference>
<dbReference type="Gene3D" id="3.40.50.2300">
    <property type="match status" value="2"/>
</dbReference>
<dbReference type="InterPro" id="IPR025997">
    <property type="entry name" value="SBP_2_dom"/>
</dbReference>
<dbReference type="Proteomes" id="UP000256869">
    <property type="component" value="Unassembled WGS sequence"/>
</dbReference>
<dbReference type="PANTHER" id="PTHR30036:SF8">
    <property type="entry name" value="ABC-TYPE SUGAR TRANSPORT SYSTEM PERIPLASMIC COMPONENT-LIKE PROTEIN"/>
    <property type="match status" value="1"/>
</dbReference>
<dbReference type="GO" id="GO:0030288">
    <property type="term" value="C:outer membrane-bounded periplasmic space"/>
    <property type="evidence" value="ECO:0007669"/>
    <property type="project" value="TreeGrafter"/>
</dbReference>
<comment type="caution">
    <text evidence="3">The sequence shown here is derived from an EMBL/GenBank/DDBJ whole genome shotgun (WGS) entry which is preliminary data.</text>
</comment>
<sequence>MSGLYRTIFVLLFIALLGSSCQSGPGNRYELVYSMEPVSSSGHSAPQSTDEPQRKYKIAFVPKGTEIDYFNYAAQGAQEAARNLGVEVLFRGSTIADAGLQIEAVERLIEEKVDLIAISANDPVKLVPVLEEARAAGIKVITWDADTLPEGREFFVNMVDPEVLGRHLLDTLASTMGEAGNYAIMTGSFSAANLNEWLKWINVQQREYYPDLNLVATVATDDDRDKAYEVANKLLMDYPDLNGIIGNSSVGPPAAAQAVKEAGKAGSVKVVGLSNPNLMRDYLHEGSAQVATLWSPKKLGYLTIALACNYLNEVLPVDGQAVEGVGIVRVNGDMVIMGEPLDFNAENVDQYDF</sequence>
<feature type="domain" description="Periplasmic binding protein" evidence="2">
    <location>
        <begin position="58"/>
        <end position="312"/>
    </location>
</feature>
<dbReference type="AlphaFoldDB" id="A0A3D9IUG6"/>